<keyword evidence="1" id="KW-0812">Transmembrane</keyword>
<dbReference type="Proteomes" id="UP000014244">
    <property type="component" value="Unassembled WGS sequence"/>
</dbReference>
<feature type="transmembrane region" description="Helical" evidence="1">
    <location>
        <begin position="59"/>
        <end position="82"/>
    </location>
</feature>
<keyword evidence="1" id="KW-1133">Transmembrane helix</keyword>
<reference evidence="2 3" key="1">
    <citation type="journal article" date="2013" name="PLoS ONE">
        <title>Lactobacillus paracasei comparative genomics: towards species pan-genome definition and exploitation of diversity.</title>
        <authorList>
            <person name="Smokvina T."/>
            <person name="Wels M."/>
            <person name="Polka J."/>
            <person name="Chervaux C."/>
            <person name="Brisse S."/>
            <person name="Boekhorst J."/>
            <person name="van Hylckama Vlieg J.E."/>
            <person name="Siezen R.J."/>
        </authorList>
    </citation>
    <scope>NUCLEOTIDE SEQUENCE [LARGE SCALE GENOMIC DNA]</scope>
    <source>
        <strain evidence="2 3">Lpp41</strain>
    </source>
</reference>
<protein>
    <submittedName>
        <fullName evidence="2">Uncharacterized protein</fullName>
    </submittedName>
</protein>
<dbReference type="AlphaFoldDB" id="A0A829H593"/>
<sequence length="89" mass="9391">MAVLVGSSGSTGFVTFSVGLNSIEPFVLYTPPLVWAASTVVALTAMVPMAAAAANKTNFFIITLHFLVFIVHLCQVPAIFVVSDDAMRS</sequence>
<dbReference type="EMBL" id="ANKE01000562">
    <property type="protein sequence ID" value="EPC71482.1"/>
    <property type="molecule type" value="Genomic_DNA"/>
</dbReference>
<evidence type="ECO:0000313" key="2">
    <source>
        <dbReference type="EMBL" id="EPC71482.1"/>
    </source>
</evidence>
<proteinExistence type="predicted"/>
<organism evidence="2 3">
    <name type="scientific">Lacticaseibacillus paracasei subsp. paracasei Lpp41</name>
    <dbReference type="NCBI Taxonomy" id="1256208"/>
    <lineage>
        <taxon>Bacteria</taxon>
        <taxon>Bacillati</taxon>
        <taxon>Bacillota</taxon>
        <taxon>Bacilli</taxon>
        <taxon>Lactobacillales</taxon>
        <taxon>Lactobacillaceae</taxon>
        <taxon>Lacticaseibacillus</taxon>
    </lineage>
</organism>
<keyword evidence="1" id="KW-0472">Membrane</keyword>
<name>A0A829H593_LACPA</name>
<comment type="caution">
    <text evidence="2">The sequence shown here is derived from an EMBL/GenBank/DDBJ whole genome shotgun (WGS) entry which is preliminary data.</text>
</comment>
<feature type="transmembrane region" description="Helical" evidence="1">
    <location>
        <begin position="33"/>
        <end position="52"/>
    </location>
</feature>
<evidence type="ECO:0000256" key="1">
    <source>
        <dbReference type="SAM" id="Phobius"/>
    </source>
</evidence>
<accession>A0A829H593</accession>
<gene>
    <name evidence="2" type="ORF">Lpp41_11668</name>
</gene>
<evidence type="ECO:0000313" key="3">
    <source>
        <dbReference type="Proteomes" id="UP000014244"/>
    </source>
</evidence>